<dbReference type="Proteomes" id="UP000228497">
    <property type="component" value="Unassembled WGS sequence"/>
</dbReference>
<name>A0A2M7FDR5_9BACT</name>
<dbReference type="AlphaFoldDB" id="A0A2M7FDR5"/>
<gene>
    <name evidence="1" type="ORF">COW49_00540</name>
</gene>
<comment type="caution">
    <text evidence="1">The sequence shown here is derived from an EMBL/GenBank/DDBJ whole genome shotgun (WGS) entry which is preliminary data.</text>
</comment>
<proteinExistence type="predicted"/>
<evidence type="ECO:0000313" key="1">
    <source>
        <dbReference type="EMBL" id="PIV87257.1"/>
    </source>
</evidence>
<reference evidence="2" key="1">
    <citation type="submission" date="2017-09" db="EMBL/GenBank/DDBJ databases">
        <title>Depth-based differentiation of microbial function through sediment-hosted aquifers and enrichment of novel symbionts in the deep terrestrial subsurface.</title>
        <authorList>
            <person name="Probst A.J."/>
            <person name="Ladd B."/>
            <person name="Jarett J.K."/>
            <person name="Geller-Mcgrath D.E."/>
            <person name="Sieber C.M.K."/>
            <person name="Emerson J.B."/>
            <person name="Anantharaman K."/>
            <person name="Thomas B.C."/>
            <person name="Malmstrom R."/>
            <person name="Stieglmeier M."/>
            <person name="Klingl A."/>
            <person name="Woyke T."/>
            <person name="Ryan C.M."/>
            <person name="Banfield J.F."/>
        </authorList>
    </citation>
    <scope>NUCLEOTIDE SEQUENCE [LARGE SCALE GENOMIC DNA]</scope>
</reference>
<organism evidence="1 2">
    <name type="scientific">Candidatus Kaiserbacteria bacterium CG17_big_fil_post_rev_8_21_14_2_50_51_7</name>
    <dbReference type="NCBI Taxonomy" id="1974613"/>
    <lineage>
        <taxon>Bacteria</taxon>
        <taxon>Candidatus Kaiseribacteriota</taxon>
    </lineage>
</organism>
<sequence>MSAKKSAKILSKRDQDRILKGMPTALDVLEDIIHGRLKDEHVTKDGLVVEKTIPAQVRVQALKLYASKVMPDVKDMGDAGVP</sequence>
<feature type="non-terminal residue" evidence="1">
    <location>
        <position position="82"/>
    </location>
</feature>
<protein>
    <submittedName>
        <fullName evidence="1">Uncharacterized protein</fullName>
    </submittedName>
</protein>
<dbReference type="EMBL" id="PFFD01000022">
    <property type="protein sequence ID" value="PIV87257.1"/>
    <property type="molecule type" value="Genomic_DNA"/>
</dbReference>
<evidence type="ECO:0000313" key="2">
    <source>
        <dbReference type="Proteomes" id="UP000228497"/>
    </source>
</evidence>
<accession>A0A2M7FDR5</accession>